<dbReference type="SUPFAM" id="SSF49764">
    <property type="entry name" value="HSP20-like chaperones"/>
    <property type="match status" value="1"/>
</dbReference>
<evidence type="ECO:0000256" key="4">
    <source>
        <dbReference type="ARBA" id="ARBA00004496"/>
    </source>
</evidence>
<dbReference type="EMBL" id="JBJKFK010000560">
    <property type="protein sequence ID" value="KAL3316319.1"/>
    <property type="molecule type" value="Genomic_DNA"/>
</dbReference>
<organism evidence="37 38">
    <name type="scientific">Cichlidogyrus casuarinus</name>
    <dbReference type="NCBI Taxonomy" id="1844966"/>
    <lineage>
        <taxon>Eukaryota</taxon>
        <taxon>Metazoa</taxon>
        <taxon>Spiralia</taxon>
        <taxon>Lophotrochozoa</taxon>
        <taxon>Platyhelminthes</taxon>
        <taxon>Monogenea</taxon>
        <taxon>Monopisthocotylea</taxon>
        <taxon>Dactylogyridea</taxon>
        <taxon>Ancyrocephalidae</taxon>
        <taxon>Cichlidogyrus</taxon>
    </lineage>
</organism>
<comment type="caution">
    <text evidence="37">The sequence shown here is derived from an EMBL/GenBank/DDBJ whole genome shotgun (WGS) entry which is preliminary data.</text>
</comment>
<evidence type="ECO:0000256" key="2">
    <source>
        <dbReference type="ARBA" id="ARBA00004322"/>
    </source>
</evidence>
<comment type="catalytic activity">
    <reaction evidence="1">
        <text>S-ubiquitinyl-[E2 ubiquitin-conjugating enzyme]-L-cysteine + [acceptor protein]-L-lysine = [E2 ubiquitin-conjugating enzyme]-L-cysteine + N(6)-ubiquitinyl-[acceptor protein]-L-lysine.</text>
        <dbReference type="EC" id="2.3.2.27"/>
    </reaction>
</comment>
<evidence type="ECO:0000256" key="33">
    <source>
        <dbReference type="SAM" id="Coils"/>
    </source>
</evidence>
<evidence type="ECO:0000256" key="16">
    <source>
        <dbReference type="ARBA" id="ARBA00022763"/>
    </source>
</evidence>
<dbReference type="InterPro" id="IPR037381">
    <property type="entry name" value="RFWD3"/>
</dbReference>
<keyword evidence="21" id="KW-0862">Zinc</keyword>
<dbReference type="SMART" id="SM00184">
    <property type="entry name" value="RING"/>
    <property type="match status" value="1"/>
</dbReference>
<keyword evidence="18" id="KW-0833">Ubl conjugation pathway</keyword>
<keyword evidence="38" id="KW-1185">Reference proteome</keyword>
<dbReference type="GO" id="GO:0005789">
    <property type="term" value="C:endoplasmic reticulum membrane"/>
    <property type="evidence" value="ECO:0007669"/>
    <property type="project" value="UniProtKB-SubCell"/>
</dbReference>
<dbReference type="SUPFAM" id="SSF57850">
    <property type="entry name" value="RING/U-box"/>
    <property type="match status" value="1"/>
</dbReference>
<evidence type="ECO:0000256" key="3">
    <source>
        <dbReference type="ARBA" id="ARBA00004477"/>
    </source>
</evidence>
<keyword evidence="27" id="KW-0234">DNA repair</keyword>
<evidence type="ECO:0000313" key="37">
    <source>
        <dbReference type="EMBL" id="KAL3316319.1"/>
    </source>
</evidence>
<dbReference type="EC" id="4.2.1.134" evidence="9"/>
<keyword evidence="29" id="KW-0539">Nucleus</keyword>
<evidence type="ECO:0000313" key="38">
    <source>
        <dbReference type="Proteomes" id="UP001626550"/>
    </source>
</evidence>
<dbReference type="Pfam" id="PF13639">
    <property type="entry name" value="zf-RING_2"/>
    <property type="match status" value="1"/>
</dbReference>
<dbReference type="InterPro" id="IPR008978">
    <property type="entry name" value="HSP20-like_chaperone"/>
</dbReference>
<dbReference type="CDD" id="cd16450">
    <property type="entry name" value="mRING-C3HGC3_RFWD3"/>
    <property type="match status" value="1"/>
</dbReference>
<dbReference type="GO" id="GO:0061630">
    <property type="term" value="F:ubiquitin protein ligase activity"/>
    <property type="evidence" value="ECO:0007669"/>
    <property type="project" value="UniProtKB-EC"/>
</dbReference>
<keyword evidence="25 34" id="KW-0472">Membrane</keyword>
<keyword evidence="13" id="KW-0808">Transferase</keyword>
<dbReference type="GO" id="GO:0102158">
    <property type="term" value="F:very-long-chain (3R)-3-hydroxyacyl-CoA dehydratase activity"/>
    <property type="evidence" value="ECO:0007669"/>
    <property type="project" value="UniProtKB-EC"/>
</dbReference>
<evidence type="ECO:0000256" key="20">
    <source>
        <dbReference type="ARBA" id="ARBA00022832"/>
    </source>
</evidence>
<comment type="pathway">
    <text evidence="5">Protein modification; protein ubiquitination.</text>
</comment>
<feature type="domain" description="CS" evidence="36">
    <location>
        <begin position="526"/>
        <end position="608"/>
    </location>
</feature>
<dbReference type="InterPro" id="IPR001841">
    <property type="entry name" value="Znf_RING"/>
</dbReference>
<keyword evidence="24" id="KW-0443">Lipid metabolism</keyword>
<evidence type="ECO:0000256" key="24">
    <source>
        <dbReference type="ARBA" id="ARBA00023098"/>
    </source>
</evidence>
<accession>A0ABD2Q9S8</accession>
<keyword evidence="17 31" id="KW-0479">Metal-binding</keyword>
<dbReference type="GO" id="GO:0006633">
    <property type="term" value="P:fatty acid biosynthetic process"/>
    <property type="evidence" value="ECO:0007669"/>
    <property type="project" value="UniProtKB-KW"/>
</dbReference>
<feature type="transmembrane region" description="Helical" evidence="34">
    <location>
        <begin position="830"/>
        <end position="853"/>
    </location>
</feature>
<evidence type="ECO:0000256" key="13">
    <source>
        <dbReference type="ARBA" id="ARBA00022679"/>
    </source>
</evidence>
<keyword evidence="12 32" id="KW-0853">WD repeat</keyword>
<dbReference type="SMART" id="SM00320">
    <property type="entry name" value="WD40"/>
    <property type="match status" value="2"/>
</dbReference>
<dbReference type="InterPro" id="IPR007482">
    <property type="entry name" value="Tyr_Pase-like_PTPLA"/>
</dbReference>
<gene>
    <name evidence="37" type="ORF">Ciccas_005037</name>
</gene>
<keyword evidence="14 34" id="KW-0812">Transmembrane</keyword>
<feature type="transmembrane region" description="Helical" evidence="34">
    <location>
        <begin position="875"/>
        <end position="895"/>
    </location>
</feature>
<evidence type="ECO:0000259" key="36">
    <source>
        <dbReference type="PROSITE" id="PS51203"/>
    </source>
</evidence>
<evidence type="ECO:0000256" key="23">
    <source>
        <dbReference type="ARBA" id="ARBA00023054"/>
    </source>
</evidence>
<sequence length="966" mass="110486">MSSDEAEIFIPRKRAREELEVIECEKSDEEEESCPICYEYFSNSGHHRISSLKCGHLFGFECIKRWIQTNNGRVGCPKCNQSSCLRDIRILYHRGIKVIDTSEKTQLLEQLEQERNHKLKILTQLDAAKFRIQMLTNENTALKKQVKQTNFKFASLSNNDTENSSTLFKLAHVSEISKETSLRVMCFAPSTNSIYFAEPVHVGPFRGKYSIRSFDLQTMRLRAGNADHSGPVWCLSVQPSGNYLASGGEDKTLQIFSVHTDRKVHFFNAPSKVISCAFADFESVSDNFIFAGLDSGRVVLFDLRMTNRLVQEYNIDFNPHPRVQSLATVRRGLLIGQLNRVSLLRLPQPQDNEVEFLFEEDDPTQLENRDVVDLTSRNNNNEDPAPITPPPDMQLEELTLNGNLVCLCSLPKSNKFLATFRSTRTIPQTRYLFGQVNPQSASEIATFHGPEQMPKLVRSTLFKMDEKICGLAGDFSSRGAVIWNAESSEVIQKIKPPKVSSDNIVMDACTLSSAGNKIAILSQKEFPKPTTLWGQDDDYVYLTVQVLEAANVYVDIGDEALHFECAGYSFDIDLFLPVINDRSGFTICDQNVKIKLKKEHVACWSRLTLRKERLSWLKIDFDRFSQENSDDSDTEYDGNQQESNINVKFVKPTPEERARHDKERELIDAEEDWNEFVKFIKNPLVIYALLLYIFQLAGAISIAISTCSVKLNLVNVTGRFTHKYSFLVYVLESETVFTLNVDRVCLMNLVLVIECLSVVFHMEKHLNLVSQVQRTFARNLVVFCALLPFENVRNDDSVGTLFMLWALWDIVRYVRLLVMTVSLEDNGFLCYLWHTVWIVLHPTCFILEGWLLVKALPSIAESKAFALNLHWPLEINLYFSWIVHLHLVFSAVHLCRSMRRKYFQRRNTIGPKPRKGTPEYSGLKGLLGGPYWDFLKRSLPSSRPVTVTKQERILERVSASQDIATR</sequence>
<evidence type="ECO:0000256" key="6">
    <source>
        <dbReference type="ARBA" id="ARBA00005194"/>
    </source>
</evidence>
<dbReference type="Pfam" id="PF23419">
    <property type="entry name" value="WD40_RFWD3"/>
    <property type="match status" value="1"/>
</dbReference>
<protein>
    <recommendedName>
        <fullName evidence="30">Protein-tyrosine phosphatase-like A domain-containing protein 1</fullName>
        <ecNumber evidence="8">2.3.2.27</ecNumber>
        <ecNumber evidence="9">4.2.1.134</ecNumber>
    </recommendedName>
</protein>
<dbReference type="Gene3D" id="3.30.40.10">
    <property type="entry name" value="Zinc/RING finger domain, C3HC4 (zinc finger)"/>
    <property type="match status" value="1"/>
</dbReference>
<dbReference type="InterPro" id="IPR036322">
    <property type="entry name" value="WD40_repeat_dom_sf"/>
</dbReference>
<keyword evidence="16" id="KW-0227">DNA damage</keyword>
<dbReference type="PANTHER" id="PTHR16047">
    <property type="entry name" value="RFWD3 PROTEIN"/>
    <property type="match status" value="1"/>
</dbReference>
<keyword evidence="19" id="KW-0256">Endoplasmic reticulum</keyword>
<evidence type="ECO:0000256" key="18">
    <source>
        <dbReference type="ARBA" id="ARBA00022786"/>
    </source>
</evidence>
<comment type="pathway">
    <text evidence="6">Lipid metabolism; fatty acid biosynthesis.</text>
</comment>
<evidence type="ECO:0000256" key="28">
    <source>
        <dbReference type="ARBA" id="ARBA00023239"/>
    </source>
</evidence>
<keyword evidence="11" id="KW-0444">Lipid biosynthesis</keyword>
<dbReference type="InterPro" id="IPR001680">
    <property type="entry name" value="WD40_rpt"/>
</dbReference>
<dbReference type="PROSITE" id="PS51203">
    <property type="entry name" value="CS"/>
    <property type="match status" value="1"/>
</dbReference>
<dbReference type="InterPro" id="IPR007052">
    <property type="entry name" value="CS_dom"/>
</dbReference>
<keyword evidence="26" id="KW-0275">Fatty acid biosynthesis</keyword>
<keyword evidence="15" id="KW-0677">Repeat</keyword>
<evidence type="ECO:0000256" key="8">
    <source>
        <dbReference type="ARBA" id="ARBA00012483"/>
    </source>
</evidence>
<evidence type="ECO:0000256" key="1">
    <source>
        <dbReference type="ARBA" id="ARBA00000900"/>
    </source>
</evidence>
<evidence type="ECO:0000256" key="32">
    <source>
        <dbReference type="PROSITE-ProRule" id="PRU00221"/>
    </source>
</evidence>
<dbReference type="PROSITE" id="PS50089">
    <property type="entry name" value="ZF_RING_2"/>
    <property type="match status" value="1"/>
</dbReference>
<dbReference type="PROSITE" id="PS50294">
    <property type="entry name" value="WD_REPEATS_REGION"/>
    <property type="match status" value="1"/>
</dbReference>
<feature type="coiled-coil region" evidence="33">
    <location>
        <begin position="108"/>
        <end position="152"/>
    </location>
</feature>
<keyword evidence="20" id="KW-0276">Fatty acid metabolism</keyword>
<dbReference type="Gene3D" id="2.60.40.790">
    <property type="match status" value="1"/>
</dbReference>
<feature type="repeat" description="WD" evidence="32">
    <location>
        <begin position="225"/>
        <end position="266"/>
    </location>
</feature>
<comment type="subcellular location">
    <subcellularLocation>
        <location evidence="4">Cytoplasm</location>
    </subcellularLocation>
    <subcellularLocation>
        <location evidence="3">Endoplasmic reticulum membrane</location>
        <topology evidence="3">Multi-pass membrane protein</topology>
    </subcellularLocation>
    <subcellularLocation>
        <location evidence="2">Nucleus</location>
        <location evidence="2">PML body</location>
    </subcellularLocation>
</comment>
<evidence type="ECO:0000256" key="5">
    <source>
        <dbReference type="ARBA" id="ARBA00004906"/>
    </source>
</evidence>
<dbReference type="Proteomes" id="UP001626550">
    <property type="component" value="Unassembled WGS sequence"/>
</dbReference>
<keyword evidence="23 33" id="KW-0175">Coiled coil</keyword>
<evidence type="ECO:0000256" key="34">
    <source>
        <dbReference type="SAM" id="Phobius"/>
    </source>
</evidence>
<feature type="domain" description="RING-type" evidence="35">
    <location>
        <begin position="34"/>
        <end position="80"/>
    </location>
</feature>
<evidence type="ECO:0000256" key="26">
    <source>
        <dbReference type="ARBA" id="ARBA00023160"/>
    </source>
</evidence>
<evidence type="ECO:0000256" key="11">
    <source>
        <dbReference type="ARBA" id="ARBA00022516"/>
    </source>
</evidence>
<evidence type="ECO:0000256" key="14">
    <source>
        <dbReference type="ARBA" id="ARBA00022692"/>
    </source>
</evidence>
<feature type="transmembrane region" description="Helical" evidence="34">
    <location>
        <begin position="684"/>
        <end position="704"/>
    </location>
</feature>
<dbReference type="GO" id="GO:0016605">
    <property type="term" value="C:PML body"/>
    <property type="evidence" value="ECO:0007669"/>
    <property type="project" value="UniProtKB-SubCell"/>
</dbReference>
<dbReference type="AlphaFoldDB" id="A0ABD2Q9S8"/>
<keyword evidence="10" id="KW-0963">Cytoplasm</keyword>
<reference evidence="37 38" key="1">
    <citation type="submission" date="2024-11" db="EMBL/GenBank/DDBJ databases">
        <title>Adaptive evolution of stress response genes in parasites aligns with host niche diversity.</title>
        <authorList>
            <person name="Hahn C."/>
            <person name="Resl P."/>
        </authorList>
    </citation>
    <scope>NUCLEOTIDE SEQUENCE [LARGE SCALE GENOMIC DNA]</scope>
    <source>
        <strain evidence="37">EGGRZ-B1_66</strain>
        <tissue evidence="37">Body</tissue>
    </source>
</reference>
<evidence type="ECO:0000256" key="7">
    <source>
        <dbReference type="ARBA" id="ARBA00007811"/>
    </source>
</evidence>
<evidence type="ECO:0000256" key="9">
    <source>
        <dbReference type="ARBA" id="ARBA00013122"/>
    </source>
</evidence>
<dbReference type="EC" id="2.3.2.27" evidence="8"/>
<dbReference type="Pfam" id="PF04387">
    <property type="entry name" value="PTPLA"/>
    <property type="match status" value="1"/>
</dbReference>
<dbReference type="InterPro" id="IPR013083">
    <property type="entry name" value="Znf_RING/FYVE/PHD"/>
</dbReference>
<evidence type="ECO:0000256" key="10">
    <source>
        <dbReference type="ARBA" id="ARBA00022490"/>
    </source>
</evidence>
<evidence type="ECO:0000256" key="27">
    <source>
        <dbReference type="ARBA" id="ARBA00023204"/>
    </source>
</evidence>
<name>A0ABD2Q9S8_9PLAT</name>
<comment type="similarity">
    <text evidence="7">Belongs to the very long-chain fatty acids dehydratase HACD family.</text>
</comment>
<evidence type="ECO:0000256" key="17">
    <source>
        <dbReference type="ARBA" id="ARBA00022771"/>
    </source>
</evidence>
<evidence type="ECO:0000256" key="29">
    <source>
        <dbReference type="ARBA" id="ARBA00023242"/>
    </source>
</evidence>
<dbReference type="PANTHER" id="PTHR16047:SF7">
    <property type="entry name" value="E3 UBIQUITIN-PROTEIN LIGASE RFWD3"/>
    <property type="match status" value="1"/>
</dbReference>
<dbReference type="PROSITE" id="PS50082">
    <property type="entry name" value="WD_REPEATS_2"/>
    <property type="match status" value="1"/>
</dbReference>
<evidence type="ECO:0000256" key="25">
    <source>
        <dbReference type="ARBA" id="ARBA00023136"/>
    </source>
</evidence>
<dbReference type="CDD" id="cd06465">
    <property type="entry name" value="p23_hB-ind1_like"/>
    <property type="match status" value="1"/>
</dbReference>
<keyword evidence="17 31" id="KW-0863">Zinc-finger</keyword>
<evidence type="ECO:0000256" key="31">
    <source>
        <dbReference type="PROSITE-ProRule" id="PRU00175"/>
    </source>
</evidence>
<evidence type="ECO:0000256" key="22">
    <source>
        <dbReference type="ARBA" id="ARBA00022989"/>
    </source>
</evidence>
<dbReference type="Pfam" id="PF04969">
    <property type="entry name" value="CS"/>
    <property type="match status" value="1"/>
</dbReference>
<dbReference type="GO" id="GO:0008270">
    <property type="term" value="F:zinc ion binding"/>
    <property type="evidence" value="ECO:0007669"/>
    <property type="project" value="UniProtKB-KW"/>
</dbReference>
<evidence type="ECO:0000256" key="12">
    <source>
        <dbReference type="ARBA" id="ARBA00022574"/>
    </source>
</evidence>
<dbReference type="InterPro" id="IPR056527">
    <property type="entry name" value="WD40_RFWD3"/>
</dbReference>
<dbReference type="GO" id="GO:0006281">
    <property type="term" value="P:DNA repair"/>
    <property type="evidence" value="ECO:0007669"/>
    <property type="project" value="UniProtKB-KW"/>
</dbReference>
<evidence type="ECO:0000256" key="15">
    <source>
        <dbReference type="ARBA" id="ARBA00022737"/>
    </source>
</evidence>
<dbReference type="Gene3D" id="2.130.10.10">
    <property type="entry name" value="YVTN repeat-like/Quinoprotein amine dehydrogenase"/>
    <property type="match status" value="1"/>
</dbReference>
<evidence type="ECO:0000256" key="30">
    <source>
        <dbReference type="ARBA" id="ARBA00030687"/>
    </source>
</evidence>
<evidence type="ECO:0000259" key="35">
    <source>
        <dbReference type="PROSITE" id="PS50089"/>
    </source>
</evidence>
<keyword evidence="28" id="KW-0456">Lyase</keyword>
<keyword evidence="22 34" id="KW-1133">Transmembrane helix</keyword>
<evidence type="ECO:0000256" key="21">
    <source>
        <dbReference type="ARBA" id="ARBA00022833"/>
    </source>
</evidence>
<proteinExistence type="inferred from homology"/>
<dbReference type="SUPFAM" id="SSF50978">
    <property type="entry name" value="WD40 repeat-like"/>
    <property type="match status" value="1"/>
</dbReference>
<dbReference type="InterPro" id="IPR015943">
    <property type="entry name" value="WD40/YVTN_repeat-like_dom_sf"/>
</dbReference>
<evidence type="ECO:0000256" key="19">
    <source>
        <dbReference type="ARBA" id="ARBA00022824"/>
    </source>
</evidence>